<organism evidence="2 3">
    <name type="scientific">Persephonella marina (strain DSM 14350 / EX-H1)</name>
    <dbReference type="NCBI Taxonomy" id="123214"/>
    <lineage>
        <taxon>Bacteria</taxon>
        <taxon>Pseudomonadati</taxon>
        <taxon>Aquificota</taxon>
        <taxon>Aquificia</taxon>
        <taxon>Aquificales</taxon>
        <taxon>Hydrogenothermaceae</taxon>
        <taxon>Persephonella</taxon>
    </lineage>
</organism>
<feature type="transmembrane region" description="Helical" evidence="1">
    <location>
        <begin position="101"/>
        <end position="121"/>
    </location>
</feature>
<dbReference type="AlphaFoldDB" id="C0QSW8"/>
<dbReference type="PANTHER" id="PTHR37422:SF13">
    <property type="entry name" value="LIPOPOLYSACCHARIDE BIOSYNTHESIS PROTEIN PA4999-RELATED"/>
    <property type="match status" value="1"/>
</dbReference>
<name>C0QSW8_PERMH</name>
<keyword evidence="3" id="KW-1185">Reference proteome</keyword>
<feature type="transmembrane region" description="Helical" evidence="1">
    <location>
        <begin position="186"/>
        <end position="202"/>
    </location>
</feature>
<keyword evidence="1" id="KW-0812">Transmembrane</keyword>
<dbReference type="PaxDb" id="123214-PERMA_2011"/>
<feature type="transmembrane region" description="Helical" evidence="1">
    <location>
        <begin position="136"/>
        <end position="155"/>
    </location>
</feature>
<evidence type="ECO:0000313" key="3">
    <source>
        <dbReference type="Proteomes" id="UP000001366"/>
    </source>
</evidence>
<evidence type="ECO:0000256" key="1">
    <source>
        <dbReference type="SAM" id="Phobius"/>
    </source>
</evidence>
<dbReference type="HOGENOM" id="CLU_696087_0_0_0"/>
<keyword evidence="1" id="KW-0472">Membrane</keyword>
<protein>
    <submittedName>
        <fullName evidence="2">Putative membrane protein</fullName>
    </submittedName>
</protein>
<reference evidence="2 3" key="1">
    <citation type="journal article" date="2009" name="J. Bacteriol.">
        <title>Complete and draft genome sequences of six members of the Aquificales.</title>
        <authorList>
            <person name="Reysenbach A.L."/>
            <person name="Hamamura N."/>
            <person name="Podar M."/>
            <person name="Griffiths E."/>
            <person name="Ferreira S."/>
            <person name="Hochstein R."/>
            <person name="Heidelberg J."/>
            <person name="Johnson J."/>
            <person name="Mead D."/>
            <person name="Pohorille A."/>
            <person name="Sarmiento M."/>
            <person name="Schweighofer K."/>
            <person name="Seshadri R."/>
            <person name="Voytek M.A."/>
        </authorList>
    </citation>
    <scope>NUCLEOTIDE SEQUENCE [LARGE SCALE GENOMIC DNA]</scope>
    <source>
        <strain evidence="3">DSM 14350 / EX-H1</strain>
    </source>
</reference>
<sequence>MAGKINLKEIYIYLLIISAFVSISIFEVFVVIGILWLFYDFFRERKLSGGLKIPVLTFSFTTVISTALFFPKMISKAVEEGLFQILYFLKIDSNRESIKRVIFTFLTIAVLLIPLVIYNYITLGRTKPIWGGEFEVGQFYGMFTLISFFVGLYYFKEKNKKVSSVLFILSVIFFAVLIISTKRSPILGFLLISYLTFFVMYKNRLVNKIAFWGLNLFLSIAIVSGYAYLSKTDERFKVLNSIILGKEKISYETLNRFSSGRIGIGLDGINIIKNDLKEGSFLNLLIGHGVRSAIYLPKHYSHAKLQRYESVFIISEFIEKGVIGLIAILAIFYLAFKTFLTARITDSFDILALGLFVPLLIHLIGSIFTFFWDALLPMYLLLFKIGEVYFRSKSET</sequence>
<feature type="transmembrane region" description="Helical" evidence="1">
    <location>
        <begin position="51"/>
        <end position="70"/>
    </location>
</feature>
<feature type="transmembrane region" description="Helical" evidence="1">
    <location>
        <begin position="209"/>
        <end position="229"/>
    </location>
</feature>
<feature type="transmembrane region" description="Helical" evidence="1">
    <location>
        <begin position="162"/>
        <end position="180"/>
    </location>
</feature>
<dbReference type="OrthoDB" id="10596at2"/>
<proteinExistence type="predicted"/>
<feature type="transmembrane region" description="Helical" evidence="1">
    <location>
        <begin position="317"/>
        <end position="336"/>
    </location>
</feature>
<evidence type="ECO:0000313" key="2">
    <source>
        <dbReference type="EMBL" id="ACO04277.1"/>
    </source>
</evidence>
<dbReference type="STRING" id="123214.PERMA_2011"/>
<dbReference type="eggNOG" id="ENOG5032X31">
    <property type="taxonomic scope" value="Bacteria"/>
</dbReference>
<dbReference type="RefSeq" id="WP_012676515.1">
    <property type="nucleotide sequence ID" value="NC_012440.1"/>
</dbReference>
<gene>
    <name evidence="2" type="ordered locus">PERMA_2011</name>
</gene>
<feature type="transmembrane region" description="Helical" evidence="1">
    <location>
        <begin position="348"/>
        <end position="372"/>
    </location>
</feature>
<accession>C0QSW8</accession>
<keyword evidence="1" id="KW-1133">Transmembrane helix</keyword>
<dbReference type="Proteomes" id="UP000001366">
    <property type="component" value="Chromosome"/>
</dbReference>
<dbReference type="InterPro" id="IPR051533">
    <property type="entry name" value="WaaL-like"/>
</dbReference>
<dbReference type="KEGG" id="pmx:PERMA_2011"/>
<feature type="transmembrane region" description="Helical" evidence="1">
    <location>
        <begin position="12"/>
        <end position="39"/>
    </location>
</feature>
<dbReference type="PANTHER" id="PTHR37422">
    <property type="entry name" value="TEICHURONIC ACID BIOSYNTHESIS PROTEIN TUAE"/>
    <property type="match status" value="1"/>
</dbReference>
<dbReference type="EMBL" id="CP001230">
    <property type="protein sequence ID" value="ACO04277.1"/>
    <property type="molecule type" value="Genomic_DNA"/>
</dbReference>